<comment type="caution">
    <text evidence="1">The sequence shown here is derived from an EMBL/GenBank/DDBJ whole genome shotgun (WGS) entry which is preliminary data.</text>
</comment>
<protein>
    <submittedName>
        <fullName evidence="1">Uncharacterized protein</fullName>
    </submittedName>
</protein>
<evidence type="ECO:0000313" key="2">
    <source>
        <dbReference type="Proteomes" id="UP001602322"/>
    </source>
</evidence>
<accession>A0ABW6XE04</accession>
<keyword evidence="2" id="KW-1185">Reference proteome</keyword>
<organism evidence="1 2">
    <name type="scientific">Streptomyces argenteolus</name>
    <dbReference type="NCBI Taxonomy" id="67274"/>
    <lineage>
        <taxon>Bacteria</taxon>
        <taxon>Bacillati</taxon>
        <taxon>Actinomycetota</taxon>
        <taxon>Actinomycetes</taxon>
        <taxon>Kitasatosporales</taxon>
        <taxon>Streptomycetaceae</taxon>
        <taxon>Streptomyces</taxon>
    </lineage>
</organism>
<evidence type="ECO:0000313" key="1">
    <source>
        <dbReference type="EMBL" id="MFF5899966.1"/>
    </source>
</evidence>
<sequence>MSRTNRRKLRSIEVSPLPLAEDALERRAGGGHRCISPTAMK</sequence>
<reference evidence="1 2" key="1">
    <citation type="submission" date="2024-10" db="EMBL/GenBank/DDBJ databases">
        <title>The Natural Products Discovery Center: Release of the First 8490 Sequenced Strains for Exploring Actinobacteria Biosynthetic Diversity.</title>
        <authorList>
            <person name="Kalkreuter E."/>
            <person name="Kautsar S.A."/>
            <person name="Yang D."/>
            <person name="Bader C.D."/>
            <person name="Teijaro C.N."/>
            <person name="Fluegel L."/>
            <person name="Davis C.M."/>
            <person name="Simpson J.R."/>
            <person name="Lauterbach L."/>
            <person name="Steele A.D."/>
            <person name="Gui C."/>
            <person name="Meng S."/>
            <person name="Li G."/>
            <person name="Viehrig K."/>
            <person name="Ye F."/>
            <person name="Su P."/>
            <person name="Kiefer A.F."/>
            <person name="Nichols A."/>
            <person name="Cepeda A.J."/>
            <person name="Yan W."/>
            <person name="Fan B."/>
            <person name="Jiang Y."/>
            <person name="Adhikari A."/>
            <person name="Zheng C.-J."/>
            <person name="Schuster L."/>
            <person name="Cowan T.M."/>
            <person name="Smanski M.J."/>
            <person name="Chevrette M.G."/>
            <person name="De Carvalho L.P.S."/>
            <person name="Shen B."/>
        </authorList>
    </citation>
    <scope>NUCLEOTIDE SEQUENCE [LARGE SCALE GENOMIC DNA]</scope>
    <source>
        <strain evidence="1 2">NPDC012540</strain>
    </source>
</reference>
<gene>
    <name evidence="1" type="ORF">ACFY8O_29120</name>
</gene>
<dbReference type="RefSeq" id="WP_387907533.1">
    <property type="nucleotide sequence ID" value="NZ_JBIBEG010000010.1"/>
</dbReference>
<name>A0ABW6XE04_9ACTN</name>
<dbReference type="EMBL" id="JBIBEG010000010">
    <property type="protein sequence ID" value="MFF5899966.1"/>
    <property type="molecule type" value="Genomic_DNA"/>
</dbReference>
<proteinExistence type="predicted"/>
<dbReference type="Proteomes" id="UP001602322">
    <property type="component" value="Unassembled WGS sequence"/>
</dbReference>